<keyword evidence="1" id="KW-0472">Membrane</keyword>
<dbReference type="InParanoid" id="E4WW67"/>
<accession>E4WW67</accession>
<keyword evidence="3" id="KW-1185">Reference proteome</keyword>
<reference evidence="2" key="1">
    <citation type="journal article" date="2010" name="Science">
        <title>Plasticity of animal genome architecture unmasked by rapid evolution of a pelagic tunicate.</title>
        <authorList>
            <person name="Denoeud F."/>
            <person name="Henriet S."/>
            <person name="Mungpakdee S."/>
            <person name="Aury J.M."/>
            <person name="Da Silva C."/>
            <person name="Brinkmann H."/>
            <person name="Mikhaleva J."/>
            <person name="Olsen L.C."/>
            <person name="Jubin C."/>
            <person name="Canestro C."/>
            <person name="Bouquet J.M."/>
            <person name="Danks G."/>
            <person name="Poulain J."/>
            <person name="Campsteijn C."/>
            <person name="Adamski M."/>
            <person name="Cross I."/>
            <person name="Yadetie F."/>
            <person name="Muffato M."/>
            <person name="Louis A."/>
            <person name="Butcher S."/>
            <person name="Tsagkogeorga G."/>
            <person name="Konrad A."/>
            <person name="Singh S."/>
            <person name="Jensen M.F."/>
            <person name="Cong E.H."/>
            <person name="Eikeseth-Otteraa H."/>
            <person name="Noel B."/>
            <person name="Anthouard V."/>
            <person name="Porcel B.M."/>
            <person name="Kachouri-Lafond R."/>
            <person name="Nishino A."/>
            <person name="Ugolini M."/>
            <person name="Chourrout P."/>
            <person name="Nishida H."/>
            <person name="Aasland R."/>
            <person name="Huzurbazar S."/>
            <person name="Westhof E."/>
            <person name="Delsuc F."/>
            <person name="Lehrach H."/>
            <person name="Reinhardt R."/>
            <person name="Weissenbach J."/>
            <person name="Roy S.W."/>
            <person name="Artiguenave F."/>
            <person name="Postlethwait J.H."/>
            <person name="Manak J.R."/>
            <person name="Thompson E.M."/>
            <person name="Jaillon O."/>
            <person name="Du Pasquier L."/>
            <person name="Boudinot P."/>
            <person name="Liberles D.A."/>
            <person name="Volff J.N."/>
            <person name="Philippe H."/>
            <person name="Lenhard B."/>
            <person name="Roest Crollius H."/>
            <person name="Wincker P."/>
            <person name="Chourrout D."/>
        </authorList>
    </citation>
    <scope>NUCLEOTIDE SEQUENCE [LARGE SCALE GENOMIC DNA]</scope>
</reference>
<gene>
    <name evidence="2" type="ORF">GSOID_T00009133001</name>
</gene>
<dbReference type="EMBL" id="FN653017">
    <property type="protein sequence ID" value="CBY21370.1"/>
    <property type="molecule type" value="Genomic_DNA"/>
</dbReference>
<organism evidence="2">
    <name type="scientific">Oikopleura dioica</name>
    <name type="common">Tunicate</name>
    <dbReference type="NCBI Taxonomy" id="34765"/>
    <lineage>
        <taxon>Eukaryota</taxon>
        <taxon>Metazoa</taxon>
        <taxon>Chordata</taxon>
        <taxon>Tunicata</taxon>
        <taxon>Appendicularia</taxon>
        <taxon>Copelata</taxon>
        <taxon>Oikopleuridae</taxon>
        <taxon>Oikopleura</taxon>
    </lineage>
</organism>
<name>E4WW67_OIKDI</name>
<sequence>MVGLKNSHERKNVKNIATQLLILHHFFHDCVFTDISPLYLALILILIHLTVPPLHQTGSSQNPVYFPFE</sequence>
<protein>
    <submittedName>
        <fullName evidence="2">Uncharacterized protein</fullName>
    </submittedName>
</protein>
<evidence type="ECO:0000313" key="3">
    <source>
        <dbReference type="Proteomes" id="UP000001307"/>
    </source>
</evidence>
<evidence type="ECO:0000256" key="1">
    <source>
        <dbReference type="SAM" id="Phobius"/>
    </source>
</evidence>
<proteinExistence type="predicted"/>
<evidence type="ECO:0000313" key="2">
    <source>
        <dbReference type="EMBL" id="CBY21370.1"/>
    </source>
</evidence>
<keyword evidence="1" id="KW-1133">Transmembrane helix</keyword>
<dbReference type="Proteomes" id="UP000001307">
    <property type="component" value="Unassembled WGS sequence"/>
</dbReference>
<dbReference type="AlphaFoldDB" id="E4WW67"/>
<feature type="transmembrane region" description="Helical" evidence="1">
    <location>
        <begin position="21"/>
        <end position="47"/>
    </location>
</feature>
<keyword evidence="1" id="KW-0812">Transmembrane</keyword>